<accession>A0A6L9UC89</accession>
<dbReference type="AlphaFoldDB" id="A0A6L9UC89"/>
<dbReference type="RefSeq" id="WP_163988392.1">
    <property type="nucleotide sequence ID" value="NZ_WUEY01000008.1"/>
</dbReference>
<protein>
    <recommendedName>
        <fullName evidence="3">Heat induced stress protein YflT</fullName>
    </recommendedName>
</protein>
<evidence type="ECO:0008006" key="3">
    <source>
        <dbReference type="Google" id="ProtNLM"/>
    </source>
</evidence>
<dbReference type="EMBL" id="WUEY01000008">
    <property type="protein sequence ID" value="NEI71750.1"/>
    <property type="molecule type" value="Genomic_DNA"/>
</dbReference>
<organism evidence="1 2">
    <name type="scientific">Rhizobium lusitanum</name>
    <dbReference type="NCBI Taxonomy" id="293958"/>
    <lineage>
        <taxon>Bacteria</taxon>
        <taxon>Pseudomonadati</taxon>
        <taxon>Pseudomonadota</taxon>
        <taxon>Alphaproteobacteria</taxon>
        <taxon>Hyphomicrobiales</taxon>
        <taxon>Rhizobiaceae</taxon>
        <taxon>Rhizobium/Agrobacterium group</taxon>
        <taxon>Rhizobium</taxon>
    </lineage>
</organism>
<sequence length="115" mass="12440">MNSENKIGSFALSAFFNDEYDAEAAAQALIDAGIPRDAITMTPGNRPDASPIDHMGFLDALSGIFFHEEQRAAYAAALEQGGTLVTVEEMNETQHDIALPILAEKGQIDLNERES</sequence>
<evidence type="ECO:0000313" key="1">
    <source>
        <dbReference type="EMBL" id="NEI71750.1"/>
    </source>
</evidence>
<dbReference type="Proteomes" id="UP000483035">
    <property type="component" value="Unassembled WGS sequence"/>
</dbReference>
<reference evidence="1 2" key="1">
    <citation type="submission" date="2019-12" db="EMBL/GenBank/DDBJ databases">
        <title>Rhizobium genotypes associated with high levels of biological nitrogen fixation by grain legumes in a temperate-maritime cropping system.</title>
        <authorList>
            <person name="Maluk M."/>
            <person name="Francesc Ferrando Molina F."/>
            <person name="Lopez Del Egido L."/>
            <person name="Lafos M."/>
            <person name="Langarica-Fuentes A."/>
            <person name="Gebre Yohannes G."/>
            <person name="Young M.W."/>
            <person name="Martin P."/>
            <person name="Gantlett R."/>
            <person name="Kenicer G."/>
            <person name="Hawes C."/>
            <person name="Begg G.S."/>
            <person name="Quilliam R.S."/>
            <person name="Squire G.R."/>
            <person name="Poole P.S."/>
            <person name="Young P.W."/>
            <person name="Iannetta P.M."/>
            <person name="James E.K."/>
        </authorList>
    </citation>
    <scope>NUCLEOTIDE SEQUENCE [LARGE SCALE GENOMIC DNA]</scope>
    <source>
        <strain evidence="1 2">JHI1118</strain>
    </source>
</reference>
<gene>
    <name evidence="1" type="ORF">GR212_19375</name>
</gene>
<name>A0A6L9UC89_9HYPH</name>
<evidence type="ECO:0000313" key="2">
    <source>
        <dbReference type="Proteomes" id="UP000483035"/>
    </source>
</evidence>
<proteinExistence type="predicted"/>
<comment type="caution">
    <text evidence="1">The sequence shown here is derived from an EMBL/GenBank/DDBJ whole genome shotgun (WGS) entry which is preliminary data.</text>
</comment>